<name>A0AAE0M8S9_9PEZI</name>
<dbReference type="Proteomes" id="UP001286456">
    <property type="component" value="Unassembled WGS sequence"/>
</dbReference>
<dbReference type="EMBL" id="JAUEPO010000004">
    <property type="protein sequence ID" value="KAK3323671.1"/>
    <property type="molecule type" value="Genomic_DNA"/>
</dbReference>
<dbReference type="PANTHER" id="PTHR33112:SF1">
    <property type="entry name" value="HETEROKARYON INCOMPATIBILITY DOMAIN-CONTAINING PROTEIN"/>
    <property type="match status" value="1"/>
</dbReference>
<sequence length="838" mass="94339">MSNTDDNDHNNGLALGHHDANEKVTVDIIEETELSKLKSSCAVCKRLLQFALNVVKRQADTQLYKRDGGAQDPDPGDREIGTAEEVLSDDAPCGGAHKAFFNTFRRFGDSSSRRRLVGFTANNYFGRASLSYSFYEDEDERVWASVLDDAVVTVRGEGARQGLSIRRRMDGEYIDFGVVKQWRAYCEENHGMECSAATLQLVTPLAWLIDTQRHCLVPAPPGAAYIALSYVWGQTEILRTTSDNLAAHQVDGTIGGSTKTIPQTIRDAIGLVPLLGERYLWVDSLCIVQDDAESLDSHISQMAAIFENAVLVIVAGDGTDAEYGLRGIPNVSKPRALWPVLQLTDSIGIARRQTQRINSTTWGSRGWTVQEALFARRTLYFVGGSVRWSCRSTMYYEDVDAPLDADHGWPLLELGWSTRDIVLSLSSLNLAYPDLRKFFDLISVYACRKLTYDEDVFRAVASTLAVLRQPFPSGFVHGLPVSFLETSLLWRASVPPGLRRRKPSSNPALPQDLIPPSWTWAGWNGHLFLFFLSSEHYIKYPHTQSGNHYYAPYQAIPHLKWHTRTSKTADPIPIPSQNEWYAFKTQYMGKETGLPRGWTFHRESPETMQKFRAKRKDLCDQTGYIDPDCPVSYEAHPVDYFYTHETIPEIKFWHPIPLSGSTMNSTWPAAARDELEKEHVHGRYLCAKTHTARLWLSQPRHVPGRFGMDPVWLRPGASIVGMFSSRLHVETVLRDGEGREVGELSVDMEEDFRRVVQLAGEGDGDVVGSKMGLPCDIVALSRGFDFPEPVAVEDEVYTFYNVLWVVWEDGIAYRKGVGRVKRDVWEGMEKKVVDLVLG</sequence>
<reference evidence="2" key="1">
    <citation type="journal article" date="2023" name="Mol. Phylogenet. Evol.">
        <title>Genome-scale phylogeny and comparative genomics of the fungal order Sordariales.</title>
        <authorList>
            <person name="Hensen N."/>
            <person name="Bonometti L."/>
            <person name="Westerberg I."/>
            <person name="Brannstrom I.O."/>
            <person name="Guillou S."/>
            <person name="Cros-Aarteil S."/>
            <person name="Calhoun S."/>
            <person name="Haridas S."/>
            <person name="Kuo A."/>
            <person name="Mondo S."/>
            <person name="Pangilinan J."/>
            <person name="Riley R."/>
            <person name="LaButti K."/>
            <person name="Andreopoulos B."/>
            <person name="Lipzen A."/>
            <person name="Chen C."/>
            <person name="Yan M."/>
            <person name="Daum C."/>
            <person name="Ng V."/>
            <person name="Clum A."/>
            <person name="Steindorff A."/>
            <person name="Ohm R.A."/>
            <person name="Martin F."/>
            <person name="Silar P."/>
            <person name="Natvig D.O."/>
            <person name="Lalanne C."/>
            <person name="Gautier V."/>
            <person name="Ament-Velasquez S.L."/>
            <person name="Kruys A."/>
            <person name="Hutchinson M.I."/>
            <person name="Powell A.J."/>
            <person name="Barry K."/>
            <person name="Miller A.N."/>
            <person name="Grigoriev I.V."/>
            <person name="Debuchy R."/>
            <person name="Gladieux P."/>
            <person name="Hiltunen Thoren M."/>
            <person name="Johannesson H."/>
        </authorList>
    </citation>
    <scope>NUCLEOTIDE SEQUENCE</scope>
    <source>
        <strain evidence="2">SMH4131-1</strain>
    </source>
</reference>
<organism evidence="2 3">
    <name type="scientific">Cercophora scortea</name>
    <dbReference type="NCBI Taxonomy" id="314031"/>
    <lineage>
        <taxon>Eukaryota</taxon>
        <taxon>Fungi</taxon>
        <taxon>Dikarya</taxon>
        <taxon>Ascomycota</taxon>
        <taxon>Pezizomycotina</taxon>
        <taxon>Sordariomycetes</taxon>
        <taxon>Sordariomycetidae</taxon>
        <taxon>Sordariales</taxon>
        <taxon>Lasiosphaeriaceae</taxon>
        <taxon>Cercophora</taxon>
    </lineage>
</organism>
<dbReference type="InterPro" id="IPR010730">
    <property type="entry name" value="HET"/>
</dbReference>
<keyword evidence="3" id="KW-1185">Reference proteome</keyword>
<evidence type="ECO:0000313" key="2">
    <source>
        <dbReference type="EMBL" id="KAK3323671.1"/>
    </source>
</evidence>
<dbReference type="Pfam" id="PF06985">
    <property type="entry name" value="HET"/>
    <property type="match status" value="1"/>
</dbReference>
<proteinExistence type="predicted"/>
<evidence type="ECO:0000259" key="1">
    <source>
        <dbReference type="Pfam" id="PF06985"/>
    </source>
</evidence>
<feature type="domain" description="Heterokaryon incompatibility" evidence="1">
    <location>
        <begin position="225"/>
        <end position="371"/>
    </location>
</feature>
<accession>A0AAE0M8S9</accession>
<evidence type="ECO:0000313" key="3">
    <source>
        <dbReference type="Proteomes" id="UP001286456"/>
    </source>
</evidence>
<gene>
    <name evidence="2" type="ORF">B0T19DRAFT_211496</name>
</gene>
<reference evidence="2" key="2">
    <citation type="submission" date="2023-06" db="EMBL/GenBank/DDBJ databases">
        <authorList>
            <consortium name="Lawrence Berkeley National Laboratory"/>
            <person name="Haridas S."/>
            <person name="Hensen N."/>
            <person name="Bonometti L."/>
            <person name="Westerberg I."/>
            <person name="Brannstrom I.O."/>
            <person name="Guillou S."/>
            <person name="Cros-Aarteil S."/>
            <person name="Calhoun S."/>
            <person name="Kuo A."/>
            <person name="Mondo S."/>
            <person name="Pangilinan J."/>
            <person name="Riley R."/>
            <person name="Labutti K."/>
            <person name="Andreopoulos B."/>
            <person name="Lipzen A."/>
            <person name="Chen C."/>
            <person name="Yanf M."/>
            <person name="Daum C."/>
            <person name="Ng V."/>
            <person name="Clum A."/>
            <person name="Steindorff A."/>
            <person name="Ohm R."/>
            <person name="Martin F."/>
            <person name="Silar P."/>
            <person name="Natvig D."/>
            <person name="Lalanne C."/>
            <person name="Gautier V."/>
            <person name="Ament-Velasquez S.L."/>
            <person name="Kruys A."/>
            <person name="Hutchinson M.I."/>
            <person name="Powell A.J."/>
            <person name="Barry K."/>
            <person name="Miller A.N."/>
            <person name="Grigoriev I.V."/>
            <person name="Debuchy R."/>
            <person name="Gladieux P."/>
            <person name="Thoren M.H."/>
            <person name="Johannesson H."/>
        </authorList>
    </citation>
    <scope>NUCLEOTIDE SEQUENCE</scope>
    <source>
        <strain evidence="2">SMH4131-1</strain>
    </source>
</reference>
<comment type="caution">
    <text evidence="2">The sequence shown here is derived from an EMBL/GenBank/DDBJ whole genome shotgun (WGS) entry which is preliminary data.</text>
</comment>
<protein>
    <submittedName>
        <fullName evidence="2">Heterokaryon incompatibility protein-domain-containing protein</fullName>
    </submittedName>
</protein>
<dbReference type="AlphaFoldDB" id="A0AAE0M8S9"/>
<dbReference type="PANTHER" id="PTHR33112">
    <property type="entry name" value="DOMAIN PROTEIN, PUTATIVE-RELATED"/>
    <property type="match status" value="1"/>
</dbReference>